<evidence type="ECO:0000313" key="3">
    <source>
        <dbReference type="Proteomes" id="UP001500307"/>
    </source>
</evidence>
<evidence type="ECO:0000313" key="2">
    <source>
        <dbReference type="EMBL" id="GAA4581623.1"/>
    </source>
</evidence>
<organism evidence="2 3">
    <name type="scientific">Micromonospora coerulea</name>
    <dbReference type="NCBI Taxonomy" id="47856"/>
    <lineage>
        <taxon>Bacteria</taxon>
        <taxon>Bacillati</taxon>
        <taxon>Actinomycetota</taxon>
        <taxon>Actinomycetes</taxon>
        <taxon>Micromonosporales</taxon>
        <taxon>Micromonosporaceae</taxon>
        <taxon>Micromonospora</taxon>
    </lineage>
</organism>
<dbReference type="EMBL" id="BAABGU010000094">
    <property type="protein sequence ID" value="GAA4581623.1"/>
    <property type="molecule type" value="Genomic_DNA"/>
</dbReference>
<gene>
    <name evidence="2" type="ORF">GCM10023176_62440</name>
</gene>
<evidence type="ECO:0000256" key="1">
    <source>
        <dbReference type="SAM" id="MobiDB-lite"/>
    </source>
</evidence>
<accession>A0ABP8T7B1</accession>
<protein>
    <submittedName>
        <fullName evidence="2">Uncharacterized protein</fullName>
    </submittedName>
</protein>
<sequence>MTTSELGAVEALLVKVLPDPMGFAERVLGELAERLATVPPGDGPNVVPGYESAAHEALVDRNLLLAAALVACDCWGEHAGCPGCGGEGSTGWLPPDPELYAEYVAPAVRRTTSGRPPAATSAAEPAVPAHRADPAGTAGMSLSDDAPGEGEAR</sequence>
<name>A0ABP8T7B1_9ACTN</name>
<keyword evidence="3" id="KW-1185">Reference proteome</keyword>
<dbReference type="RefSeq" id="WP_346125601.1">
    <property type="nucleotide sequence ID" value="NZ_BAABGU010000094.1"/>
</dbReference>
<dbReference type="Proteomes" id="UP001500307">
    <property type="component" value="Unassembled WGS sequence"/>
</dbReference>
<feature type="compositionally biased region" description="Low complexity" evidence="1">
    <location>
        <begin position="116"/>
        <end position="129"/>
    </location>
</feature>
<comment type="caution">
    <text evidence="2">The sequence shown here is derived from an EMBL/GenBank/DDBJ whole genome shotgun (WGS) entry which is preliminary data.</text>
</comment>
<reference evidence="3" key="1">
    <citation type="journal article" date="2019" name="Int. J. Syst. Evol. Microbiol.">
        <title>The Global Catalogue of Microorganisms (GCM) 10K type strain sequencing project: providing services to taxonomists for standard genome sequencing and annotation.</title>
        <authorList>
            <consortium name="The Broad Institute Genomics Platform"/>
            <consortium name="The Broad Institute Genome Sequencing Center for Infectious Disease"/>
            <person name="Wu L."/>
            <person name="Ma J."/>
        </authorList>
    </citation>
    <scope>NUCLEOTIDE SEQUENCE [LARGE SCALE GENOMIC DNA]</scope>
    <source>
        <strain evidence="3">JCM 3175</strain>
    </source>
</reference>
<proteinExistence type="predicted"/>
<feature type="region of interest" description="Disordered" evidence="1">
    <location>
        <begin position="111"/>
        <end position="153"/>
    </location>
</feature>